<comment type="caution">
    <text evidence="2">The sequence shown here is derived from an EMBL/GenBank/DDBJ whole genome shotgun (WGS) entry which is preliminary data.</text>
</comment>
<protein>
    <submittedName>
        <fullName evidence="2">DUF3006 domain-containing protein</fullName>
    </submittedName>
</protein>
<evidence type="ECO:0000313" key="2">
    <source>
        <dbReference type="EMBL" id="MFC5367209.1"/>
    </source>
</evidence>
<reference evidence="2 3" key="1">
    <citation type="journal article" date="2019" name="Int. J. Syst. Evol. Microbiol.">
        <title>The Global Catalogue of Microorganisms (GCM) 10K type strain sequencing project: providing services to taxonomists for standard genome sequencing and annotation.</title>
        <authorList>
            <consortium name="The Broad Institute Genomics Platform"/>
            <consortium name="The Broad Institute Genome Sequencing Center for Infectious Disease"/>
            <person name="Wu L."/>
            <person name="Ma J."/>
        </authorList>
    </citation>
    <scope>NUCLEOTIDE SEQUENCE [LARGE SCALE GENOMIC DNA]</scope>
    <source>
        <strain evidence="2 3">CGMCC 1.12237</strain>
    </source>
</reference>
<dbReference type="InterPro" id="IPR021377">
    <property type="entry name" value="DUF3006"/>
</dbReference>
<sequence>MVNLQDGEYTAVVDSIEDELATVFFERDGESLGGDVIDATRLPEEAREVDSILHVTVEDGECTEWDYDPETTEERAEAAQSRFDRLSQRPPSGDETETDDEDTF</sequence>
<accession>A0ABD5RB48</accession>
<organism evidence="2 3">
    <name type="scientific">Salinirubrum litoreum</name>
    <dbReference type="NCBI Taxonomy" id="1126234"/>
    <lineage>
        <taxon>Archaea</taxon>
        <taxon>Methanobacteriati</taxon>
        <taxon>Methanobacteriota</taxon>
        <taxon>Stenosarchaea group</taxon>
        <taxon>Halobacteria</taxon>
        <taxon>Halobacteriales</taxon>
        <taxon>Haloferacaceae</taxon>
        <taxon>Salinirubrum</taxon>
    </lineage>
</organism>
<gene>
    <name evidence="2" type="ORF">ACFPJ5_09665</name>
</gene>
<evidence type="ECO:0000256" key="1">
    <source>
        <dbReference type="SAM" id="MobiDB-lite"/>
    </source>
</evidence>
<name>A0ABD5RB48_9EURY</name>
<evidence type="ECO:0000313" key="3">
    <source>
        <dbReference type="Proteomes" id="UP001596201"/>
    </source>
</evidence>
<feature type="region of interest" description="Disordered" evidence="1">
    <location>
        <begin position="66"/>
        <end position="104"/>
    </location>
</feature>
<feature type="compositionally biased region" description="Basic and acidic residues" evidence="1">
    <location>
        <begin position="72"/>
        <end position="87"/>
    </location>
</feature>
<dbReference type="EMBL" id="JBHSKX010000002">
    <property type="protein sequence ID" value="MFC5367209.1"/>
    <property type="molecule type" value="Genomic_DNA"/>
</dbReference>
<proteinExistence type="predicted"/>
<feature type="compositionally biased region" description="Acidic residues" evidence="1">
    <location>
        <begin position="94"/>
        <end position="104"/>
    </location>
</feature>
<keyword evidence="3" id="KW-1185">Reference proteome</keyword>
<dbReference type="AlphaFoldDB" id="A0ABD5RB48"/>
<dbReference type="RefSeq" id="WP_264475015.1">
    <property type="nucleotide sequence ID" value="NZ_JAJCVJ010000002.1"/>
</dbReference>
<dbReference type="Pfam" id="PF11213">
    <property type="entry name" value="DUF3006"/>
    <property type="match status" value="1"/>
</dbReference>
<dbReference type="Proteomes" id="UP001596201">
    <property type="component" value="Unassembled WGS sequence"/>
</dbReference>